<evidence type="ECO:0000256" key="7">
    <source>
        <dbReference type="ARBA" id="ARBA00023033"/>
    </source>
</evidence>
<keyword evidence="3 8" id="KW-0349">Heme</keyword>
<keyword evidence="10" id="KW-1133">Transmembrane helix</keyword>
<reference evidence="11" key="1">
    <citation type="journal article" date="2014" name="Gene">
        <title>Identification of the flavonoid 3'-hydroxylase and flavonoid 3',5'-hydroxylase genes from Antarctic moss and their regulation during abiotic stress.</title>
        <authorList>
            <person name="Liu S."/>
            <person name="Ju J."/>
            <person name="Xia G."/>
        </authorList>
    </citation>
    <scope>NUCLEOTIDE SEQUENCE</scope>
    <source>
        <strain evidence="11">MFC53800</strain>
    </source>
</reference>
<evidence type="ECO:0000256" key="1">
    <source>
        <dbReference type="ARBA" id="ARBA00001971"/>
    </source>
</evidence>
<evidence type="ECO:0000256" key="10">
    <source>
        <dbReference type="SAM" id="Phobius"/>
    </source>
</evidence>
<evidence type="ECO:0000313" key="11">
    <source>
        <dbReference type="EMBL" id="AHI15953.1"/>
    </source>
</evidence>
<evidence type="ECO:0000256" key="8">
    <source>
        <dbReference type="PIRSR" id="PIRSR602401-1"/>
    </source>
</evidence>
<dbReference type="SUPFAM" id="SSF48264">
    <property type="entry name" value="Cytochrome P450"/>
    <property type="match status" value="1"/>
</dbReference>
<dbReference type="Pfam" id="PF00067">
    <property type="entry name" value="p450"/>
    <property type="match status" value="1"/>
</dbReference>
<dbReference type="InterPro" id="IPR036396">
    <property type="entry name" value="Cyt_P450_sf"/>
</dbReference>
<organism evidence="11">
    <name type="scientific">Pohlia nutans</name>
    <dbReference type="NCBI Taxonomy" id="140635"/>
    <lineage>
        <taxon>Eukaryota</taxon>
        <taxon>Viridiplantae</taxon>
        <taxon>Streptophyta</taxon>
        <taxon>Embryophyta</taxon>
        <taxon>Bryophyta</taxon>
        <taxon>Bryophytina</taxon>
        <taxon>Bryopsida</taxon>
        <taxon>Bryidae</taxon>
        <taxon>Bryanae</taxon>
        <taxon>Bryales</taxon>
        <taxon>Mniaceae</taxon>
        <taxon>Pohlia</taxon>
    </lineage>
</organism>
<accession>W5XJS5</accession>
<dbReference type="PROSITE" id="PS00086">
    <property type="entry name" value="CYTOCHROME_P450"/>
    <property type="match status" value="1"/>
</dbReference>
<name>W5XJS5_9BRYO</name>
<dbReference type="PANTHER" id="PTHR47944:SF16">
    <property type="entry name" value="CYTOCHROME P450 FAMILY 1 SUBFAMILY A POLYPEPTIDE 1"/>
    <property type="match status" value="1"/>
</dbReference>
<keyword evidence="5 9" id="KW-0560">Oxidoreductase</keyword>
<keyword evidence="10" id="KW-0472">Membrane</keyword>
<evidence type="ECO:0000256" key="2">
    <source>
        <dbReference type="ARBA" id="ARBA00010617"/>
    </source>
</evidence>
<dbReference type="GO" id="GO:0005506">
    <property type="term" value="F:iron ion binding"/>
    <property type="evidence" value="ECO:0007669"/>
    <property type="project" value="InterPro"/>
</dbReference>
<sequence>MMLPFAADSYGAWSVVAAVVVGILLLRVFTSKPKNLPPGPRGLPIIGSLHLLGKYPHQDLAKLANIYGPVMSLWFGQKLTVVATSPEAAKEFLKTQGPNFSSRLKTSFGEIVSTGDIVMAPDSPARLHLKKILHMQLSTAKQLQLSENVRTEEIAHVLRVIPQDGATVVQVRTYVEVVVVNILSRMILKKRFMAGIGKEHEGQELEEVRKFRTLSEEIAELSVHIDPSDFISIFKLVDLQGYRRRLRNLKARMDAFMSNIVSEHLVQRKLSGSLTEKDMVDVLLDQMEDKTLRFDITDKSVYSVLWNAFVAGAFTSTHTVEWAMSECIRNPTIMRRAQEELDVVVGKSRRVEDGDIPKLKYLQAIIKETLRLHPETPLLLPHKNEDACKAFGYDIPAQTCLMVNVGAIARDPSVWEDPLEFKPERFLDGMPHANVDYQGNHFELLPFGSGRRLCPGMVLGTTMVHILVATLLHSFDWTLPNGLQPMDLDMSEAEGILNVLAKPFRAIPKARLSISSNVG</sequence>
<dbReference type="EC" id="1.14.13.88" evidence="11"/>
<keyword evidence="6 8" id="KW-0408">Iron</keyword>
<dbReference type="GO" id="GO:0016705">
    <property type="term" value="F:oxidoreductase activity, acting on paired donors, with incorporation or reduction of molecular oxygen"/>
    <property type="evidence" value="ECO:0007669"/>
    <property type="project" value="InterPro"/>
</dbReference>
<comment type="similarity">
    <text evidence="2 9">Belongs to the cytochrome P450 family.</text>
</comment>
<dbReference type="PRINTS" id="PR00463">
    <property type="entry name" value="EP450I"/>
</dbReference>
<keyword evidence="4 8" id="KW-0479">Metal-binding</keyword>
<protein>
    <submittedName>
        <fullName evidence="11">Flavonoid 3',5'-hydroxylase</fullName>
        <ecNumber evidence="11">1.14.13.88</ecNumber>
    </submittedName>
</protein>
<feature type="binding site" description="axial binding residue" evidence="8">
    <location>
        <position position="454"/>
    </location>
    <ligand>
        <name>heme</name>
        <dbReference type="ChEBI" id="CHEBI:30413"/>
    </ligand>
    <ligandPart>
        <name>Fe</name>
        <dbReference type="ChEBI" id="CHEBI:18248"/>
    </ligandPart>
</feature>
<proteinExistence type="evidence at transcript level"/>
<keyword evidence="7 9" id="KW-0503">Monooxygenase</keyword>
<dbReference type="Gene3D" id="1.10.630.10">
    <property type="entry name" value="Cytochrome P450"/>
    <property type="match status" value="1"/>
</dbReference>
<dbReference type="InterPro" id="IPR017972">
    <property type="entry name" value="Cyt_P450_CS"/>
</dbReference>
<dbReference type="PRINTS" id="PR00385">
    <property type="entry name" value="P450"/>
</dbReference>
<comment type="cofactor">
    <cofactor evidence="1 8">
        <name>heme</name>
        <dbReference type="ChEBI" id="CHEBI:30413"/>
    </cofactor>
</comment>
<evidence type="ECO:0000256" key="9">
    <source>
        <dbReference type="RuleBase" id="RU000461"/>
    </source>
</evidence>
<dbReference type="InterPro" id="IPR001128">
    <property type="entry name" value="Cyt_P450"/>
</dbReference>
<dbReference type="PANTHER" id="PTHR47944">
    <property type="entry name" value="CYTOCHROME P450 98A9"/>
    <property type="match status" value="1"/>
</dbReference>
<dbReference type="FunFam" id="1.10.630.10:FF:000126">
    <property type="entry name" value="Predicted protein"/>
    <property type="match status" value="1"/>
</dbReference>
<evidence type="ECO:0000256" key="3">
    <source>
        <dbReference type="ARBA" id="ARBA00022617"/>
    </source>
</evidence>
<dbReference type="CDD" id="cd20618">
    <property type="entry name" value="CYP71_clan"/>
    <property type="match status" value="1"/>
</dbReference>
<dbReference type="GO" id="GO:0020037">
    <property type="term" value="F:heme binding"/>
    <property type="evidence" value="ECO:0007669"/>
    <property type="project" value="InterPro"/>
</dbReference>
<dbReference type="EMBL" id="KF835378">
    <property type="protein sequence ID" value="AHI15953.1"/>
    <property type="molecule type" value="mRNA"/>
</dbReference>
<evidence type="ECO:0000256" key="6">
    <source>
        <dbReference type="ARBA" id="ARBA00023004"/>
    </source>
</evidence>
<dbReference type="AlphaFoldDB" id="W5XJS5"/>
<dbReference type="InterPro" id="IPR002401">
    <property type="entry name" value="Cyt_P450_E_grp-I"/>
</dbReference>
<dbReference type="GO" id="GO:0004497">
    <property type="term" value="F:monooxygenase activity"/>
    <property type="evidence" value="ECO:0007669"/>
    <property type="project" value="UniProtKB-KW"/>
</dbReference>
<keyword evidence="10" id="KW-0812">Transmembrane</keyword>
<evidence type="ECO:0000256" key="4">
    <source>
        <dbReference type="ARBA" id="ARBA00022723"/>
    </source>
</evidence>
<feature type="transmembrane region" description="Helical" evidence="10">
    <location>
        <begin position="12"/>
        <end position="29"/>
    </location>
</feature>
<evidence type="ECO:0000256" key="5">
    <source>
        <dbReference type="ARBA" id="ARBA00023002"/>
    </source>
</evidence>